<dbReference type="GO" id="GO:0005504">
    <property type="term" value="F:fatty acid binding"/>
    <property type="evidence" value="ECO:0007669"/>
    <property type="project" value="InterPro"/>
</dbReference>
<feature type="domain" description="Bifunctional inhibitor/plant lipid transfer protein/seed storage helical" evidence="2">
    <location>
        <begin position="20"/>
        <end position="102"/>
    </location>
</feature>
<dbReference type="GeneID" id="123440677"/>
<protein>
    <submittedName>
        <fullName evidence="3">Predicted protein</fullName>
    </submittedName>
</protein>
<keyword evidence="5" id="KW-1185">Reference proteome</keyword>
<feature type="signal peptide" evidence="1">
    <location>
        <begin position="1"/>
        <end position="33"/>
    </location>
</feature>
<dbReference type="SMR" id="F2D1I2"/>
<evidence type="ECO:0000256" key="1">
    <source>
        <dbReference type="SAM" id="SignalP"/>
    </source>
</evidence>
<dbReference type="Gramene" id="HORVU.MOREX.r2.3HG0258210.1">
    <property type="protein sequence ID" value="HORVU.MOREX.r2.3HG0258210.1.CDS.1"/>
    <property type="gene ID" value="HORVU.MOREX.r2.3HG0258210"/>
</dbReference>
<dbReference type="CDD" id="cd04660">
    <property type="entry name" value="nsLTP_like"/>
    <property type="match status" value="1"/>
</dbReference>
<organism evidence="3">
    <name type="scientific">Hordeum vulgare subsp. vulgare</name>
    <name type="common">Domesticated barley</name>
    <dbReference type="NCBI Taxonomy" id="112509"/>
    <lineage>
        <taxon>Eukaryota</taxon>
        <taxon>Viridiplantae</taxon>
        <taxon>Streptophyta</taxon>
        <taxon>Embryophyta</taxon>
        <taxon>Tracheophyta</taxon>
        <taxon>Spermatophyta</taxon>
        <taxon>Magnoliopsida</taxon>
        <taxon>Liliopsida</taxon>
        <taxon>Poales</taxon>
        <taxon>Poaceae</taxon>
        <taxon>BOP clade</taxon>
        <taxon>Pooideae</taxon>
        <taxon>Triticodae</taxon>
        <taxon>Triticeae</taxon>
        <taxon>Hordeinae</taxon>
        <taxon>Hordeum</taxon>
    </lineage>
</organism>
<dbReference type="RefSeq" id="XP_044973170.1">
    <property type="nucleotide sequence ID" value="XM_045117235.1"/>
</dbReference>
<dbReference type="KEGG" id="hvg:123440677"/>
<evidence type="ECO:0000259" key="2">
    <source>
        <dbReference type="Pfam" id="PF14368"/>
    </source>
</evidence>
<reference evidence="4" key="3">
    <citation type="submission" date="2020-10" db="EMBL/GenBank/DDBJ databases">
        <authorList>
            <person name="Scholz U."/>
            <person name="Mascher M."/>
            <person name="Fiebig A."/>
        </authorList>
    </citation>
    <scope>NUCLEOTIDE SEQUENCE [LARGE SCALE GENOMIC DNA]</scope>
    <source>
        <strain evidence="4">cv. Morex</strain>
    </source>
</reference>
<reference evidence="4" key="4">
    <citation type="submission" date="2022-01" db="UniProtKB">
        <authorList>
            <consortium name="EnsemblPlants"/>
        </authorList>
    </citation>
    <scope>IDENTIFICATION</scope>
    <source>
        <strain evidence="4">subsp. vulgare</strain>
    </source>
</reference>
<dbReference type="Pfam" id="PF14368">
    <property type="entry name" value="LTP_2"/>
    <property type="match status" value="1"/>
</dbReference>
<dbReference type="InterPro" id="IPR036312">
    <property type="entry name" value="Bifun_inhib/LTP/seed_sf"/>
</dbReference>
<gene>
    <name evidence="4" type="primary">LOC123440677</name>
</gene>
<dbReference type="ExpressionAtlas" id="F2D1I2">
    <property type="expression patterns" value="baseline and differential"/>
</dbReference>
<evidence type="ECO:0000313" key="5">
    <source>
        <dbReference type="Proteomes" id="UP000011116"/>
    </source>
</evidence>
<sequence length="107" mass="10662">MAAGRKVMSNSSGVAAALVVALLLVAAASGAAGARVCNVDTNSLVSNCRSYCTVGSTEASPSGACCAAVRGGDFHCLCKYKSVLPKDIDGNRAMQIPGKCGYGAVNC</sequence>
<dbReference type="InterPro" id="IPR044741">
    <property type="entry name" value="NsLTP-like"/>
</dbReference>
<dbReference type="Gramene" id="HORVU.MOREX.r3.3HG0309300.1">
    <property type="protein sequence ID" value="HORVU.MOREX.r3.3HG0309300.1.CDS1"/>
    <property type="gene ID" value="HORVU.MOREX.r3.3HG0309300"/>
</dbReference>
<evidence type="ECO:0000313" key="4">
    <source>
        <dbReference type="EnsemblPlants" id="HORVU.MOREX.r3.3HG0309300.1.CDS1"/>
    </source>
</evidence>
<reference evidence="5" key="2">
    <citation type="journal article" date="2012" name="Nature">
        <title>A physical, genetic and functional sequence assembly of the barley genome.</title>
        <authorList>
            <consortium name="The International Barley Genome Sequencing Consortium"/>
            <person name="Mayer K.F."/>
            <person name="Waugh R."/>
            <person name="Brown J.W."/>
            <person name="Schulman A."/>
            <person name="Langridge P."/>
            <person name="Platzer M."/>
            <person name="Fincher G.B."/>
            <person name="Muehlbauer G.J."/>
            <person name="Sato K."/>
            <person name="Close T.J."/>
            <person name="Wise R.P."/>
            <person name="Stein N."/>
        </authorList>
    </citation>
    <scope>NUCLEOTIDE SEQUENCE [LARGE SCALE GENOMIC DNA]</scope>
    <source>
        <strain evidence="5">cv. Morex</strain>
    </source>
</reference>
<dbReference type="PANTHER" id="PTHR33122:SF45">
    <property type="entry name" value="BIFUNCTIONAL INHIBITOR_PLANT LIPID TRANSFER PROTEIN_SEED STORAGE HELICAL DOMAIN-CONTAINING PROTEIN"/>
    <property type="match status" value="1"/>
</dbReference>
<proteinExistence type="evidence at transcript level"/>
<name>F2D1I2_HORVV</name>
<dbReference type="InterPro" id="IPR039265">
    <property type="entry name" value="DIR1-like"/>
</dbReference>
<dbReference type="HOGENOM" id="CLU_145659_0_1_1"/>
<dbReference type="OMA" id="MAGRKVM"/>
<dbReference type="EMBL" id="AK357739">
    <property type="protein sequence ID" value="BAJ88953.1"/>
    <property type="molecule type" value="mRNA"/>
</dbReference>
<dbReference type="Gene3D" id="1.10.110.10">
    <property type="entry name" value="Plant lipid-transfer and hydrophobic proteins"/>
    <property type="match status" value="1"/>
</dbReference>
<reference evidence="3" key="1">
    <citation type="journal article" date="2011" name="Plant Physiol.">
        <title>Comprehensive sequence analysis of 24,783 barley full-length cDNAs derived from 12 clone libraries.</title>
        <authorList>
            <person name="Matsumoto T."/>
            <person name="Tanaka T."/>
            <person name="Sakai H."/>
            <person name="Amano N."/>
            <person name="Kanamori H."/>
            <person name="Kurita K."/>
            <person name="Kikuta A."/>
            <person name="Kamiya K."/>
            <person name="Yamamoto M."/>
            <person name="Ikawa H."/>
            <person name="Fujii N."/>
            <person name="Hori K."/>
            <person name="Itoh T."/>
            <person name="Sato K."/>
        </authorList>
    </citation>
    <scope>NUCLEOTIDE SEQUENCE</scope>
    <source>
        <tissue evidence="3">Leaf</tissue>
    </source>
</reference>
<dbReference type="InterPro" id="IPR016140">
    <property type="entry name" value="Bifunc_inhib/LTP/seed_store"/>
</dbReference>
<dbReference type="PaxDb" id="4513-MLOC_33063.1"/>
<accession>F2D1I2</accession>
<dbReference type="EnsemblPlants" id="HORVU.MOREX.r3.3HG0309300.1">
    <property type="protein sequence ID" value="HORVU.MOREX.r3.3HG0309300.1.CDS1"/>
    <property type="gene ID" value="HORVU.MOREX.r3.3HG0309300"/>
</dbReference>
<dbReference type="eggNOG" id="ENOG502SGWY">
    <property type="taxonomic scope" value="Eukaryota"/>
</dbReference>
<dbReference type="OrthoDB" id="643149at2759"/>
<dbReference type="SUPFAM" id="SSF47699">
    <property type="entry name" value="Bifunctional inhibitor/lipid-transfer protein/seed storage 2S albumin"/>
    <property type="match status" value="1"/>
</dbReference>
<dbReference type="GO" id="GO:0009627">
    <property type="term" value="P:systemic acquired resistance"/>
    <property type="evidence" value="ECO:0007669"/>
    <property type="project" value="InterPro"/>
</dbReference>
<evidence type="ECO:0000313" key="3">
    <source>
        <dbReference type="EMBL" id="BAJ88953.1"/>
    </source>
</evidence>
<dbReference type="PANTHER" id="PTHR33122">
    <property type="entry name" value="LIPID BINDING PROTEIN-RELATED"/>
    <property type="match status" value="1"/>
</dbReference>
<feature type="chain" id="PRO_5015090622" evidence="1">
    <location>
        <begin position="34"/>
        <end position="107"/>
    </location>
</feature>
<keyword evidence="1" id="KW-0732">Signal</keyword>
<dbReference type="AlphaFoldDB" id="F2D1I2"/>
<dbReference type="Proteomes" id="UP000011116">
    <property type="component" value="Chromosome 3H"/>
</dbReference>